<proteinExistence type="predicted"/>
<sequence>MTDPLADVDVAALLGPQHDGALTFLGAGSADRVPPPWRPIVESPDAEQRRLAALALWPREFLELVPNFAATLAANLLDVRVGFRDDEGAVLVYFVAAEQQIAVWLGWDPATFGADEPPFWATLPGAARGFLSHVHAGFTGVDGESYGLAQPSYMATLAAWAGWPTGIPGWRDDTGICATRLLWLSGSGDNMALCTSPDLPPGQAAKVWAEGETEVTDFGAALDELLLTALG</sequence>
<comment type="caution">
    <text evidence="1">The sequence shown here is derived from an EMBL/GenBank/DDBJ whole genome shotgun (WGS) entry which is preliminary data.</text>
</comment>
<evidence type="ECO:0008006" key="3">
    <source>
        <dbReference type="Google" id="ProtNLM"/>
    </source>
</evidence>
<dbReference type="RefSeq" id="WP_071028291.1">
    <property type="nucleotide sequence ID" value="NZ_MLQM01000108.1"/>
</dbReference>
<organism evidence="1 2">
    <name type="scientific">Mycobacterium talmoniae</name>
    <dbReference type="NCBI Taxonomy" id="1858794"/>
    <lineage>
        <taxon>Bacteria</taxon>
        <taxon>Bacillati</taxon>
        <taxon>Actinomycetota</taxon>
        <taxon>Actinomycetes</taxon>
        <taxon>Mycobacteriales</taxon>
        <taxon>Mycobacteriaceae</taxon>
        <taxon>Mycobacterium</taxon>
    </lineage>
</organism>
<dbReference type="Proteomes" id="UP000179734">
    <property type="component" value="Unassembled WGS sequence"/>
</dbReference>
<protein>
    <recommendedName>
        <fullName evidence="3">SMI1/KNR4 family protein</fullName>
    </recommendedName>
</protein>
<evidence type="ECO:0000313" key="1">
    <source>
        <dbReference type="EMBL" id="OHV00494.1"/>
    </source>
</evidence>
<evidence type="ECO:0000313" key="2">
    <source>
        <dbReference type="Proteomes" id="UP000179734"/>
    </source>
</evidence>
<reference evidence="1 2" key="1">
    <citation type="submission" date="2016-10" db="EMBL/GenBank/DDBJ databases">
        <title>Genome sequence of Mycobacterium talmonii.</title>
        <authorList>
            <person name="Greninger A.L."/>
            <person name="Elliott B."/>
            <person name="Vasireddy S."/>
            <person name="Vasireddy R."/>
        </authorList>
    </citation>
    <scope>NUCLEOTIDE SEQUENCE [LARGE SCALE GENOMIC DNA]</scope>
    <source>
        <strain evidence="2">NE-TNMC-100812</strain>
    </source>
</reference>
<accession>A0A1S1NEN5</accession>
<name>A0A1S1NEN5_9MYCO</name>
<dbReference type="EMBL" id="MLQM01000108">
    <property type="protein sequence ID" value="OHV00494.1"/>
    <property type="molecule type" value="Genomic_DNA"/>
</dbReference>
<gene>
    <name evidence="1" type="ORF">BKN37_17895</name>
</gene>
<keyword evidence="2" id="KW-1185">Reference proteome</keyword>
<dbReference type="AlphaFoldDB" id="A0A1S1NEN5"/>